<dbReference type="InterPro" id="IPR001611">
    <property type="entry name" value="Leu-rich_rpt"/>
</dbReference>
<keyword evidence="3" id="KW-1185">Reference proteome</keyword>
<dbReference type="Gene3D" id="3.80.10.10">
    <property type="entry name" value="Ribonuclease Inhibitor"/>
    <property type="match status" value="1"/>
</dbReference>
<organism evidence="2 3">
    <name type="scientific">Dissophora globulifera</name>
    <dbReference type="NCBI Taxonomy" id="979702"/>
    <lineage>
        <taxon>Eukaryota</taxon>
        <taxon>Fungi</taxon>
        <taxon>Fungi incertae sedis</taxon>
        <taxon>Mucoromycota</taxon>
        <taxon>Mortierellomycotina</taxon>
        <taxon>Mortierellomycetes</taxon>
        <taxon>Mortierellales</taxon>
        <taxon>Mortierellaceae</taxon>
        <taxon>Dissophora</taxon>
    </lineage>
</organism>
<dbReference type="PANTHER" id="PTHR24111">
    <property type="entry name" value="LEUCINE-RICH REPEAT-CONTAINING PROTEIN 34"/>
    <property type="match status" value="1"/>
</dbReference>
<name>A0A9P6RKI4_9FUNG</name>
<comment type="caution">
    <text evidence="2">The sequence shown here is derived from an EMBL/GenBank/DDBJ whole genome shotgun (WGS) entry which is preliminary data.</text>
</comment>
<evidence type="ECO:0000313" key="3">
    <source>
        <dbReference type="Proteomes" id="UP000738325"/>
    </source>
</evidence>
<dbReference type="InterPro" id="IPR032675">
    <property type="entry name" value="LRR_dom_sf"/>
</dbReference>
<keyword evidence="1" id="KW-0677">Repeat</keyword>
<dbReference type="Proteomes" id="UP000738325">
    <property type="component" value="Unassembled WGS sequence"/>
</dbReference>
<evidence type="ECO:0000256" key="1">
    <source>
        <dbReference type="ARBA" id="ARBA00022737"/>
    </source>
</evidence>
<dbReference type="SUPFAM" id="SSF52047">
    <property type="entry name" value="RNI-like"/>
    <property type="match status" value="1"/>
</dbReference>
<dbReference type="Pfam" id="PF13516">
    <property type="entry name" value="LRR_6"/>
    <property type="match status" value="3"/>
</dbReference>
<accession>A0A9P6RKI4</accession>
<dbReference type="SMART" id="SM00368">
    <property type="entry name" value="LRR_RI"/>
    <property type="match status" value="4"/>
</dbReference>
<dbReference type="PANTHER" id="PTHR24111:SF0">
    <property type="entry name" value="LEUCINE-RICH REPEAT-CONTAINING PROTEIN"/>
    <property type="match status" value="1"/>
</dbReference>
<proteinExistence type="predicted"/>
<sequence>MEDTRSFHLAGATQIERIPIQYVDGQDVVYRENIEQAFPAVEQVENGDVAIPHYIKYFPGAVLDVILSSTTEHLHVDSLVGTSNVVPDAAPATAQTVGLTDAHAGPTDALFDPLTNLPSEDKFVEDLQATTALAKTPIRDIQVHASSDGHSTLTALFLWRNSIGDNGAQALSEALKTNSTLITLSLGKNSIRHNGAQALSEALKINSTLINLNLENNWIGSKGAWELSQALMINSTLLVLDFGNNSIRLDEEEALSKALKTKPTLITLSSKEE</sequence>
<dbReference type="InterPro" id="IPR052201">
    <property type="entry name" value="LRR-containing_regulator"/>
</dbReference>
<evidence type="ECO:0000313" key="2">
    <source>
        <dbReference type="EMBL" id="KAG0322234.1"/>
    </source>
</evidence>
<protein>
    <submittedName>
        <fullName evidence="2">Uncharacterized protein</fullName>
    </submittedName>
</protein>
<dbReference type="EMBL" id="JAAAIP010000217">
    <property type="protein sequence ID" value="KAG0322234.1"/>
    <property type="molecule type" value="Genomic_DNA"/>
</dbReference>
<dbReference type="OrthoDB" id="2434002at2759"/>
<reference evidence="2" key="1">
    <citation type="journal article" date="2020" name="Fungal Divers.">
        <title>Resolving the Mortierellaceae phylogeny through synthesis of multi-gene phylogenetics and phylogenomics.</title>
        <authorList>
            <person name="Vandepol N."/>
            <person name="Liber J."/>
            <person name="Desiro A."/>
            <person name="Na H."/>
            <person name="Kennedy M."/>
            <person name="Barry K."/>
            <person name="Grigoriev I.V."/>
            <person name="Miller A.N."/>
            <person name="O'Donnell K."/>
            <person name="Stajich J.E."/>
            <person name="Bonito G."/>
        </authorList>
    </citation>
    <scope>NUCLEOTIDE SEQUENCE</scope>
    <source>
        <strain evidence="2">REB-010B</strain>
    </source>
</reference>
<dbReference type="AlphaFoldDB" id="A0A9P6RKI4"/>
<gene>
    <name evidence="2" type="ORF">BGZ99_003433</name>
</gene>